<dbReference type="Proteomes" id="UP000237423">
    <property type="component" value="Unassembled WGS sequence"/>
</dbReference>
<dbReference type="AlphaFoldDB" id="A0A2S5CHU4"/>
<dbReference type="EMBL" id="PGFZ01000011">
    <property type="protein sequence ID" value="POZ50376.1"/>
    <property type="molecule type" value="Genomic_DNA"/>
</dbReference>
<evidence type="ECO:0000313" key="2">
    <source>
        <dbReference type="Proteomes" id="UP000237423"/>
    </source>
</evidence>
<comment type="caution">
    <text evidence="1">The sequence shown here is derived from an EMBL/GenBank/DDBJ whole genome shotgun (WGS) entry which is preliminary data.</text>
</comment>
<evidence type="ECO:0000313" key="1">
    <source>
        <dbReference type="EMBL" id="POZ50376.1"/>
    </source>
</evidence>
<organism evidence="1 2">
    <name type="scientific">Methylovulum psychrotolerans</name>
    <dbReference type="NCBI Taxonomy" id="1704499"/>
    <lineage>
        <taxon>Bacteria</taxon>
        <taxon>Pseudomonadati</taxon>
        <taxon>Pseudomonadota</taxon>
        <taxon>Gammaproteobacteria</taxon>
        <taxon>Methylococcales</taxon>
        <taxon>Methylococcaceae</taxon>
        <taxon>Methylovulum</taxon>
    </lineage>
</organism>
<name>A0A2S5CHU4_9GAMM</name>
<accession>A0A2S5CHU4</accession>
<reference evidence="1 2" key="1">
    <citation type="submission" date="2017-11" db="EMBL/GenBank/DDBJ databases">
        <title>Draft Genome Sequence of Methylobacter psychrotolerans Sph1T, an Obligate Methanotroph from Low-Temperature Environments.</title>
        <authorList>
            <person name="Oshkin I.Y."/>
            <person name="Miroshnikov K."/>
            <person name="Belova S.E."/>
            <person name="Korzhenkov A."/>
            <person name="Toshchakov S.V."/>
            <person name="Dedysh S.N."/>
        </authorList>
    </citation>
    <scope>NUCLEOTIDE SEQUENCE [LARGE SCALE GENOMIC DNA]</scope>
    <source>
        <strain evidence="1 2">Sph1</strain>
    </source>
</reference>
<sequence length="113" mass="12469">MASIRKEIAALNLLGALPTEDGTDPALIQKYEELYRRIIRPITDEEARVLVKLFGSDGCFGLASSLVHLIETAPGWPLEDCLHNLDNEWIMALRNRAIRGGLLPVDAGFGKNL</sequence>
<gene>
    <name evidence="1" type="ORF">AADEFJLK_03788</name>
</gene>
<protein>
    <submittedName>
        <fullName evidence="1">Uncharacterized protein</fullName>
    </submittedName>
</protein>
<proteinExistence type="predicted"/>
<dbReference type="RefSeq" id="WP_103975370.1">
    <property type="nucleotide sequence ID" value="NZ_PGFZ01000011.1"/>
</dbReference>